<dbReference type="Gene3D" id="3.30.2320.10">
    <property type="entry name" value="hypothetical protein PF0899 domain"/>
    <property type="match status" value="1"/>
</dbReference>
<organism evidence="3 4">
    <name type="scientific">Pseudomonas oryzihabitans</name>
    <dbReference type="NCBI Taxonomy" id="47885"/>
    <lineage>
        <taxon>Bacteria</taxon>
        <taxon>Pseudomonadati</taxon>
        <taxon>Pseudomonadota</taxon>
        <taxon>Gammaproteobacteria</taxon>
        <taxon>Pseudomonadales</taxon>
        <taxon>Pseudomonadaceae</taxon>
        <taxon>Pseudomonas</taxon>
    </lineage>
</organism>
<sequence length="397" mass="42733">MSDFDKQYNELNASLKSIGDQIKSQAETTNKEIARHGEMNAETRAKVDELLMKQGELQARVLEAEQKLVAANSATQRPEAPKSAGELFVASEQMEGVNSSFRGSRRVSVPRAAITTTTAGGLAPAERLDTVALPGLRRATIRDLVAPGQTESGSIEYVRETGFTNNAATVAEGGAKPYSDITTALVNAPVRTIAHLFKASRQILDDAKALQSYIDARARYGLLLAEESQLLYGSGAGANLQGLVPVAAQYAAPGGVTVTGEQRIDRLRLALLQAELAEFPSDGIVLNPIDWALIELIKDDVGRYIIGQPQEGTAARLWNRPVVATQAMKQNDFLTGAFKLGAQIFDRMDVEVLISTENDKDFENNMVTLRAEERLALAIYRTEAFVTGKLAAAAAGA</sequence>
<feature type="domain" description="Phage capsid-like C-terminal" evidence="2">
    <location>
        <begin position="120"/>
        <end position="389"/>
    </location>
</feature>
<evidence type="ECO:0000256" key="1">
    <source>
        <dbReference type="ARBA" id="ARBA00004328"/>
    </source>
</evidence>
<evidence type="ECO:0000313" key="4">
    <source>
        <dbReference type="Proteomes" id="UP000189310"/>
    </source>
</evidence>
<evidence type="ECO:0000313" key="3">
    <source>
        <dbReference type="EMBL" id="ONN70663.1"/>
    </source>
</evidence>
<evidence type="ECO:0000259" key="2">
    <source>
        <dbReference type="Pfam" id="PF05065"/>
    </source>
</evidence>
<proteinExistence type="predicted"/>
<comment type="caution">
    <text evidence="3">The sequence shown here is derived from an EMBL/GenBank/DDBJ whole genome shotgun (WGS) entry which is preliminary data.</text>
</comment>
<gene>
    <name evidence="3" type="ORF">BVL52_20735</name>
</gene>
<dbReference type="SUPFAM" id="SSF56563">
    <property type="entry name" value="Major capsid protein gp5"/>
    <property type="match status" value="1"/>
</dbReference>
<dbReference type="NCBIfam" id="TIGR01554">
    <property type="entry name" value="major_cap_HK97"/>
    <property type="match status" value="1"/>
</dbReference>
<dbReference type="Proteomes" id="UP000189310">
    <property type="component" value="Unassembled WGS sequence"/>
</dbReference>
<dbReference type="InterPro" id="IPR024455">
    <property type="entry name" value="Phage_capsid"/>
</dbReference>
<dbReference type="Pfam" id="PF05065">
    <property type="entry name" value="Phage_capsid"/>
    <property type="match status" value="1"/>
</dbReference>
<protein>
    <submittedName>
        <fullName evidence="3">Capsid protein</fullName>
    </submittedName>
</protein>
<dbReference type="EMBL" id="MTLN01000008">
    <property type="protein sequence ID" value="ONN70663.1"/>
    <property type="molecule type" value="Genomic_DNA"/>
</dbReference>
<name>A0ABX3ISE5_9PSED</name>
<reference evidence="3 4" key="1">
    <citation type="submission" date="2017-01" db="EMBL/GenBank/DDBJ databases">
        <title>Pseudomonas psychrotolerans genome sequencing and assembly.</title>
        <authorList>
            <person name="Vyas B."/>
            <person name="Mayilraj S."/>
        </authorList>
    </citation>
    <scope>NUCLEOTIDE SEQUENCE [LARGE SCALE GENOMIC DNA]</scope>
    <source>
        <strain evidence="3 4">SDS18</strain>
    </source>
</reference>
<keyword evidence="4" id="KW-1185">Reference proteome</keyword>
<comment type="subcellular location">
    <subcellularLocation>
        <location evidence="1">Virion</location>
    </subcellularLocation>
</comment>
<dbReference type="InterPro" id="IPR054612">
    <property type="entry name" value="Phage_capsid-like_C"/>
</dbReference>
<dbReference type="Gene3D" id="3.30.2400.10">
    <property type="entry name" value="Major capsid protein gp5"/>
    <property type="match status" value="1"/>
</dbReference>
<accession>A0ABX3ISE5</accession>
<dbReference type="RefSeq" id="WP_077172941.1">
    <property type="nucleotide sequence ID" value="NZ_MTLN01000008.1"/>
</dbReference>